<gene>
    <name evidence="2" type="ORF">PROSTU_03180</name>
</gene>
<dbReference type="AlphaFoldDB" id="A0AA87CTM1"/>
<keyword evidence="1" id="KW-0812">Transmembrane</keyword>
<reference evidence="3" key="2">
    <citation type="submission" date="2008-04" db="EMBL/GenBank/DDBJ databases">
        <title>Draft genome sequence of Providencia stuartii(ATCC 25827).</title>
        <authorList>
            <person name="Sudarsanam P."/>
            <person name="Ley R."/>
            <person name="Guruge J."/>
            <person name="Turnbaugh P.J."/>
            <person name="Mahowald M."/>
            <person name="Liep D."/>
            <person name="Gordon J."/>
        </authorList>
    </citation>
    <scope>NUCLEOTIDE SEQUENCE [LARGE SCALE GENOMIC DNA]</scope>
    <source>
        <strain evidence="3">ATCC 25827</strain>
    </source>
</reference>
<proteinExistence type="predicted"/>
<accession>A0AA87CTM1</accession>
<dbReference type="EMBL" id="ABJD02000101">
    <property type="protein sequence ID" value="EDU59985.1"/>
    <property type="molecule type" value="Genomic_DNA"/>
</dbReference>
<evidence type="ECO:0000313" key="3">
    <source>
        <dbReference type="Proteomes" id="UP000004506"/>
    </source>
</evidence>
<comment type="caution">
    <text evidence="2">The sequence shown here is derived from an EMBL/GenBank/DDBJ whole genome shotgun (WGS) entry which is preliminary data.</text>
</comment>
<keyword evidence="1" id="KW-0472">Membrane</keyword>
<evidence type="ECO:0000313" key="2">
    <source>
        <dbReference type="EMBL" id="EDU59985.1"/>
    </source>
</evidence>
<reference evidence="3" key="1">
    <citation type="submission" date="2008-04" db="EMBL/GenBank/DDBJ databases">
        <title>Draft genome sequence of Providencia stuartii (ATCC 25827).</title>
        <authorList>
            <person name="Sudarsanam P."/>
            <person name="Ley R."/>
            <person name="Guruge J."/>
            <person name="Turnbaugh P.J."/>
            <person name="Mahowald M."/>
            <person name="Liep D."/>
            <person name="Gordon J."/>
        </authorList>
    </citation>
    <scope>NUCLEOTIDE SEQUENCE [LARGE SCALE GENOMIC DNA]</scope>
    <source>
        <strain evidence="3">ATCC 25827</strain>
    </source>
</reference>
<feature type="transmembrane region" description="Helical" evidence="1">
    <location>
        <begin position="6"/>
        <end position="27"/>
    </location>
</feature>
<protein>
    <submittedName>
        <fullName evidence="2">Uncharacterized protein</fullName>
    </submittedName>
</protein>
<name>A0AA87CTM1_PROST</name>
<reference evidence="2 3" key="3">
    <citation type="submission" date="2008-05" db="EMBL/GenBank/DDBJ databases">
        <authorList>
            <person name="Fulton L."/>
            <person name="Clifton S."/>
            <person name="Fulton B."/>
            <person name="Xu J."/>
            <person name="Minx P."/>
            <person name="Pepin K.H."/>
            <person name="Johnson M."/>
            <person name="Thiruvilangam P."/>
            <person name="Bhonagiri V."/>
            <person name="Nash W.E."/>
            <person name="Mardis E.R."/>
            <person name="Wilson R.K."/>
        </authorList>
    </citation>
    <scope>NUCLEOTIDE SEQUENCE [LARGE SCALE GENOMIC DNA]</scope>
    <source>
        <strain evidence="2 3">ATCC 25827</strain>
    </source>
</reference>
<organism evidence="2 3">
    <name type="scientific">Providencia stuartii ATCC 25827</name>
    <dbReference type="NCBI Taxonomy" id="471874"/>
    <lineage>
        <taxon>Bacteria</taxon>
        <taxon>Pseudomonadati</taxon>
        <taxon>Pseudomonadota</taxon>
        <taxon>Gammaproteobacteria</taxon>
        <taxon>Enterobacterales</taxon>
        <taxon>Morganellaceae</taxon>
        <taxon>Providencia</taxon>
    </lineage>
</organism>
<evidence type="ECO:0000256" key="1">
    <source>
        <dbReference type="SAM" id="Phobius"/>
    </source>
</evidence>
<keyword evidence="1" id="KW-1133">Transmembrane helix</keyword>
<dbReference type="Proteomes" id="UP000004506">
    <property type="component" value="Unassembled WGS sequence"/>
</dbReference>
<sequence length="41" mass="4780">MRYSEGVFLFNSLYFLLNSFLLSLIFIKLCASSHFLNVAIF</sequence>